<reference evidence="3" key="1">
    <citation type="journal article" date="2011" name="Proc. Natl. Acad. Sci. U.S.A.">
        <title>Obligate biotrophy features unraveled by the genomic analysis of rust fungi.</title>
        <authorList>
            <person name="Duplessis S."/>
            <person name="Cuomo C.A."/>
            <person name="Lin Y.-C."/>
            <person name="Aerts A."/>
            <person name="Tisserant E."/>
            <person name="Veneault-Fourrey C."/>
            <person name="Joly D.L."/>
            <person name="Hacquard S."/>
            <person name="Amselem J."/>
            <person name="Cantarel B.L."/>
            <person name="Chiu R."/>
            <person name="Coutinho P.M."/>
            <person name="Feau N."/>
            <person name="Field M."/>
            <person name="Frey P."/>
            <person name="Gelhaye E."/>
            <person name="Goldberg J."/>
            <person name="Grabherr M.G."/>
            <person name="Kodira C.D."/>
            <person name="Kohler A."/>
            <person name="Kuees U."/>
            <person name="Lindquist E.A."/>
            <person name="Lucas S.M."/>
            <person name="Mago R."/>
            <person name="Mauceli E."/>
            <person name="Morin E."/>
            <person name="Murat C."/>
            <person name="Pangilinan J.L."/>
            <person name="Park R."/>
            <person name="Pearson M."/>
            <person name="Quesneville H."/>
            <person name="Rouhier N."/>
            <person name="Sakthikumar S."/>
            <person name="Salamov A.A."/>
            <person name="Schmutz J."/>
            <person name="Selles B."/>
            <person name="Shapiro H."/>
            <person name="Tanguay P."/>
            <person name="Tuskan G.A."/>
            <person name="Henrissat B."/>
            <person name="Van de Peer Y."/>
            <person name="Rouze P."/>
            <person name="Ellis J.G."/>
            <person name="Dodds P.N."/>
            <person name="Schein J.E."/>
            <person name="Zhong S."/>
            <person name="Hamelin R.C."/>
            <person name="Grigoriev I.V."/>
            <person name="Szabo L.J."/>
            <person name="Martin F."/>
        </authorList>
    </citation>
    <scope>NUCLEOTIDE SEQUENCE [LARGE SCALE GENOMIC DNA]</scope>
    <source>
        <strain evidence="3">98AG31 / pathotype 3-4-7</strain>
    </source>
</reference>
<feature type="chain" id="PRO_5003317778" evidence="1">
    <location>
        <begin position="23"/>
        <end position="359"/>
    </location>
</feature>
<protein>
    <submittedName>
        <fullName evidence="2">Secreted protein</fullName>
    </submittedName>
</protein>
<evidence type="ECO:0000313" key="2">
    <source>
        <dbReference type="EMBL" id="EGG06351.1"/>
    </source>
</evidence>
<keyword evidence="1" id="KW-0732">Signal</keyword>
<evidence type="ECO:0000313" key="3">
    <source>
        <dbReference type="Proteomes" id="UP000001072"/>
    </source>
</evidence>
<keyword evidence="3" id="KW-1185">Reference proteome</keyword>
<name>F4RMN6_MELLP</name>
<evidence type="ECO:0000256" key="1">
    <source>
        <dbReference type="SAM" id="SignalP"/>
    </source>
</evidence>
<dbReference type="InParanoid" id="F4RMN6"/>
<dbReference type="HOGENOM" id="CLU_842191_0_0_1"/>
<dbReference type="EMBL" id="GL883109">
    <property type="protein sequence ID" value="EGG06351.1"/>
    <property type="molecule type" value="Genomic_DNA"/>
</dbReference>
<organism evidence="3">
    <name type="scientific">Melampsora larici-populina (strain 98AG31 / pathotype 3-4-7)</name>
    <name type="common">Poplar leaf rust fungus</name>
    <dbReference type="NCBI Taxonomy" id="747676"/>
    <lineage>
        <taxon>Eukaryota</taxon>
        <taxon>Fungi</taxon>
        <taxon>Dikarya</taxon>
        <taxon>Basidiomycota</taxon>
        <taxon>Pucciniomycotina</taxon>
        <taxon>Pucciniomycetes</taxon>
        <taxon>Pucciniales</taxon>
        <taxon>Melampsoraceae</taxon>
        <taxon>Melampsora</taxon>
    </lineage>
</organism>
<dbReference type="AlphaFoldDB" id="F4RMN6"/>
<feature type="signal peptide" evidence="1">
    <location>
        <begin position="1"/>
        <end position="22"/>
    </location>
</feature>
<dbReference type="VEuPathDB" id="FungiDB:MELLADRAFT_106795"/>
<proteinExistence type="predicted"/>
<accession>F4RMN6</accession>
<dbReference type="GeneID" id="18922990"/>
<dbReference type="Proteomes" id="UP000001072">
    <property type="component" value="Unassembled WGS sequence"/>
</dbReference>
<gene>
    <name evidence="2" type="ORF">MELLADRAFT_106795</name>
</gene>
<dbReference type="RefSeq" id="XP_007410589.1">
    <property type="nucleotide sequence ID" value="XM_007410527.1"/>
</dbReference>
<dbReference type="KEGG" id="mlr:MELLADRAFT_106795"/>
<sequence>MQLLKLLILLFLSLKFNSHVFGYPLMTVGSEITHASLGGLGRGADEITDAATFVKPGLQGDHALSSSALSTGTGKQIPEVTDSLFDGRQGQTSRDASFFENPTPVTDKPTADIFFRKPTLPYKPPTYKQAVSGQVLHSRLKPEQIDKLQPEELVEYLSNFNPEVKASREVWRNADQEVKDAELELSNAAWTEFQVRHPVPGKNLDDLLKEAREAEATGIVKIPENAKADIESHRAEMRRIAPSSAKDETLDKVFVRRLAEYYGISTRKVDIAIQDAKEAKDDAIMLAEMRKTSGYPLMDRMKIYSQKLAASIQKFTAKFSFKWPWRRSAAPNTQNQPFRLSQDQRAALRQGLRRNRNSQ</sequence>